<dbReference type="EMBL" id="JACICC010000006">
    <property type="protein sequence ID" value="MBB3810497.1"/>
    <property type="molecule type" value="Genomic_DNA"/>
</dbReference>
<proteinExistence type="predicted"/>
<dbReference type="Proteomes" id="UP000537592">
    <property type="component" value="Unassembled WGS sequence"/>
</dbReference>
<keyword evidence="3" id="KW-1185">Reference proteome</keyword>
<evidence type="ECO:0000256" key="1">
    <source>
        <dbReference type="SAM" id="Coils"/>
    </source>
</evidence>
<feature type="coiled-coil region" evidence="1">
    <location>
        <begin position="111"/>
        <end position="167"/>
    </location>
</feature>
<comment type="caution">
    <text evidence="2">The sequence shown here is derived from an EMBL/GenBank/DDBJ whole genome shotgun (WGS) entry which is preliminary data.</text>
</comment>
<feature type="coiled-coil region" evidence="1">
    <location>
        <begin position="17"/>
        <end position="66"/>
    </location>
</feature>
<evidence type="ECO:0000313" key="3">
    <source>
        <dbReference type="Proteomes" id="UP000537592"/>
    </source>
</evidence>
<protein>
    <submittedName>
        <fullName evidence="2">Prefoldin subunit 5</fullName>
    </submittedName>
</protein>
<keyword evidence="1" id="KW-0175">Coiled coil</keyword>
<gene>
    <name evidence="2" type="ORF">FHS81_002598</name>
</gene>
<dbReference type="RefSeq" id="WP_183753510.1">
    <property type="nucleotide sequence ID" value="NZ_JACICC010000006.1"/>
</dbReference>
<organism evidence="2 3">
    <name type="scientific">Pseudochelatococcus contaminans</name>
    <dbReference type="NCBI Taxonomy" id="1538103"/>
    <lineage>
        <taxon>Bacteria</taxon>
        <taxon>Pseudomonadati</taxon>
        <taxon>Pseudomonadota</taxon>
        <taxon>Alphaproteobacteria</taxon>
        <taxon>Hyphomicrobiales</taxon>
        <taxon>Chelatococcaceae</taxon>
        <taxon>Pseudochelatococcus</taxon>
    </lineage>
</organism>
<reference evidence="2 3" key="1">
    <citation type="submission" date="2020-08" db="EMBL/GenBank/DDBJ databases">
        <title>Genomic Encyclopedia of Type Strains, Phase IV (KMG-IV): sequencing the most valuable type-strain genomes for metagenomic binning, comparative biology and taxonomic classification.</title>
        <authorList>
            <person name="Goeker M."/>
        </authorList>
    </citation>
    <scope>NUCLEOTIDE SEQUENCE [LARGE SCALE GENOMIC DNA]</scope>
    <source>
        <strain evidence="2 3">DSM 28760</strain>
    </source>
</reference>
<evidence type="ECO:0000313" key="2">
    <source>
        <dbReference type="EMBL" id="MBB3810497.1"/>
    </source>
</evidence>
<name>A0A7W5Z6B7_9HYPH</name>
<accession>A0A7W5Z6B7</accession>
<dbReference type="AlphaFoldDB" id="A0A7W5Z6B7"/>
<sequence>MTNQTAHDAVAWVKQRLDDLDVTITEVEKAVDELKGQAREAADASLARLNASRHKLQEYAEQLRSEAATVRSGIDESQKALEDEWVEVESAVQSFLVAAEERADIVRDFVITRAQAQRQAWEASFNDLRQQAEAVVDKANDELDAAIDRLSDQAEKFQARIGDAKDAGDESWAAVKQGLTDARAVHDRTIKKIREAFSKLL</sequence>